<evidence type="ECO:0000256" key="7">
    <source>
        <dbReference type="ARBA" id="ARBA00022840"/>
    </source>
</evidence>
<dbReference type="InterPro" id="IPR000014">
    <property type="entry name" value="PAS"/>
</dbReference>
<feature type="compositionally biased region" description="Pro residues" evidence="8">
    <location>
        <begin position="623"/>
        <end position="638"/>
    </location>
</feature>
<accession>A0A2C7AFB5</accession>
<comment type="caution">
    <text evidence="11">The sequence shown here is derived from an EMBL/GenBank/DDBJ whole genome shotgun (WGS) entry which is preliminary data.</text>
</comment>
<dbReference type="InterPro" id="IPR036890">
    <property type="entry name" value="HATPase_C_sf"/>
</dbReference>
<dbReference type="CDD" id="cd00130">
    <property type="entry name" value="PAS"/>
    <property type="match status" value="1"/>
</dbReference>
<keyword evidence="12" id="KW-1185">Reference proteome</keyword>
<evidence type="ECO:0000256" key="4">
    <source>
        <dbReference type="ARBA" id="ARBA00022679"/>
    </source>
</evidence>
<dbReference type="PANTHER" id="PTHR41523:SF7">
    <property type="entry name" value="HISTIDINE KINASE"/>
    <property type="match status" value="1"/>
</dbReference>
<evidence type="ECO:0000256" key="1">
    <source>
        <dbReference type="ARBA" id="ARBA00000085"/>
    </source>
</evidence>
<dbReference type="EC" id="2.7.13.3" evidence="2"/>
<evidence type="ECO:0000256" key="2">
    <source>
        <dbReference type="ARBA" id="ARBA00012438"/>
    </source>
</evidence>
<dbReference type="PANTHER" id="PTHR41523">
    <property type="entry name" value="TWO-COMPONENT SYSTEM SENSOR PROTEIN"/>
    <property type="match status" value="1"/>
</dbReference>
<keyword evidence="9" id="KW-0472">Membrane</keyword>
<dbReference type="Pfam" id="PF07536">
    <property type="entry name" value="HWE_HK"/>
    <property type="match status" value="1"/>
</dbReference>
<dbReference type="SUPFAM" id="SSF55785">
    <property type="entry name" value="PYP-like sensor domain (PAS domain)"/>
    <property type="match status" value="1"/>
</dbReference>
<keyword evidence="9" id="KW-0812">Transmembrane</keyword>
<keyword evidence="5" id="KW-0547">Nucleotide-binding</keyword>
<dbReference type="Proteomes" id="UP000223527">
    <property type="component" value="Unassembled WGS sequence"/>
</dbReference>
<feature type="compositionally biased region" description="Basic and acidic residues" evidence="8">
    <location>
        <begin position="642"/>
        <end position="651"/>
    </location>
</feature>
<dbReference type="GO" id="GO:0004673">
    <property type="term" value="F:protein histidine kinase activity"/>
    <property type="evidence" value="ECO:0007669"/>
    <property type="project" value="UniProtKB-EC"/>
</dbReference>
<feature type="region of interest" description="Disordered" evidence="8">
    <location>
        <begin position="620"/>
        <end position="651"/>
    </location>
</feature>
<dbReference type="Gene3D" id="3.30.565.10">
    <property type="entry name" value="Histidine kinase-like ATPase, C-terminal domain"/>
    <property type="match status" value="1"/>
</dbReference>
<evidence type="ECO:0000256" key="6">
    <source>
        <dbReference type="ARBA" id="ARBA00022777"/>
    </source>
</evidence>
<evidence type="ECO:0000256" key="9">
    <source>
        <dbReference type="SAM" id="Phobius"/>
    </source>
</evidence>
<proteinExistence type="predicted"/>
<keyword evidence="6" id="KW-0418">Kinase</keyword>
<evidence type="ECO:0000259" key="10">
    <source>
        <dbReference type="SMART" id="SM00911"/>
    </source>
</evidence>
<comment type="catalytic activity">
    <reaction evidence="1">
        <text>ATP + protein L-histidine = ADP + protein N-phospho-L-histidine.</text>
        <dbReference type="EC" id="2.7.13.3"/>
    </reaction>
</comment>
<dbReference type="EMBL" id="PDNU01000007">
    <property type="protein sequence ID" value="PHK95764.1"/>
    <property type="molecule type" value="Genomic_DNA"/>
</dbReference>
<sequence length="651" mass="69773">MRPMAVRSLRLSYLVLAILLCALAVFLLHATMADHQRRMAAVMVHQSAQTALHQLEARLGQELEDAVMAATSGARLPALTKDKPSKDAPVARELLRRQGWLGMQVTGPGGLLWRIARDEGAAWPADPAGELRVLSLHRTAASDLRLARREIGAHLLLHAPLPVEEGEGVVTIVVPASLVEQALRDQRHMPGLHHRLLDRGGQEIAARLSAPPSGAGERAEEAPGPVTLNGPLTGWRLVTTTTGAMPEWMPRPSRLTLVMGLALAAALVLVCVLAYLTRRGQAAREVLSRALAERETERRLSDIAANLPGALYRLVRAADGRLNCTYMSDGLIRLMGEPAGTSPEAALRRGLAPETRARVKAALRHSAETLAPLLLEFDFATADGRRLWLRGMASAHRGADGAVIWDGVLLDGTVQREAEERAALLAREVDHRAKNIMAVVRSLLLLTPRNVPPVQFVANLDGRLCAMARAHDLLAGQGWAGAELEAVVRREFATYEDAAGAPRLAWHGPAVRLAAGGVQPVQMVLHELSTNAAKHGALSRPGGMVEVRWLAVAQGGLVLDWRESGGPPVQGEPGRQGFGFRLIHTLARHQLGGGATFLWSPAGLHCRIRLGAASVAAVEGHPEPPPVADAPLEIPLPPARQADARETARAV</sequence>
<feature type="transmembrane region" description="Helical" evidence="9">
    <location>
        <begin position="255"/>
        <end position="276"/>
    </location>
</feature>
<evidence type="ECO:0000313" key="12">
    <source>
        <dbReference type="Proteomes" id="UP000223527"/>
    </source>
</evidence>
<gene>
    <name evidence="11" type="ORF">CR162_06440</name>
</gene>
<keyword evidence="3" id="KW-0597">Phosphoprotein</keyword>
<dbReference type="AlphaFoldDB" id="A0A2C7AFB5"/>
<name>A0A2C7AFB5_9PROT</name>
<keyword evidence="7" id="KW-0067">ATP-binding</keyword>
<evidence type="ECO:0000256" key="5">
    <source>
        <dbReference type="ARBA" id="ARBA00022741"/>
    </source>
</evidence>
<feature type="domain" description="Signal transduction histidine kinase HWE region" evidence="10">
    <location>
        <begin position="428"/>
        <end position="510"/>
    </location>
</feature>
<reference evidence="11 12" key="1">
    <citation type="submission" date="2017-10" db="EMBL/GenBank/DDBJ databases">
        <authorList>
            <person name="Banno H."/>
            <person name="Chua N.-H."/>
        </authorList>
    </citation>
    <scope>NUCLEOTIDE SEQUENCE [LARGE SCALE GENOMIC DNA]</scope>
    <source>
        <strain evidence="11 12">YW11</strain>
    </source>
</reference>
<evidence type="ECO:0000313" key="11">
    <source>
        <dbReference type="EMBL" id="PHK95764.1"/>
    </source>
</evidence>
<dbReference type="Gene3D" id="3.30.450.20">
    <property type="entry name" value="PAS domain"/>
    <property type="match status" value="1"/>
</dbReference>
<dbReference type="InterPro" id="IPR035965">
    <property type="entry name" value="PAS-like_dom_sf"/>
</dbReference>
<dbReference type="InterPro" id="IPR011102">
    <property type="entry name" value="Sig_transdc_His_kinase_HWE"/>
</dbReference>
<keyword evidence="9" id="KW-1133">Transmembrane helix</keyword>
<evidence type="ECO:0000256" key="8">
    <source>
        <dbReference type="SAM" id="MobiDB-lite"/>
    </source>
</evidence>
<organism evidence="11 12">
    <name type="scientific">Teichococcus rhizosphaerae</name>
    <dbReference type="NCBI Taxonomy" id="1335062"/>
    <lineage>
        <taxon>Bacteria</taxon>
        <taxon>Pseudomonadati</taxon>
        <taxon>Pseudomonadota</taxon>
        <taxon>Alphaproteobacteria</taxon>
        <taxon>Acetobacterales</taxon>
        <taxon>Roseomonadaceae</taxon>
        <taxon>Roseomonas</taxon>
    </lineage>
</organism>
<protein>
    <recommendedName>
        <fullName evidence="2">histidine kinase</fullName>
        <ecNumber evidence="2">2.7.13.3</ecNumber>
    </recommendedName>
</protein>
<evidence type="ECO:0000256" key="3">
    <source>
        <dbReference type="ARBA" id="ARBA00022553"/>
    </source>
</evidence>
<dbReference type="SMART" id="SM00911">
    <property type="entry name" value="HWE_HK"/>
    <property type="match status" value="1"/>
</dbReference>
<dbReference type="GO" id="GO:0005524">
    <property type="term" value="F:ATP binding"/>
    <property type="evidence" value="ECO:0007669"/>
    <property type="project" value="UniProtKB-KW"/>
</dbReference>
<keyword evidence="4" id="KW-0808">Transferase</keyword>